<sequence>MAKPLFVNNWTATLQAELPAGSASMVVETERAALLLGMTGGDYYLLTLVGTDANGTENAWEIVKATSNAAGVLTITRAQEGTPARLWPAGTEVSLRATAGLFAQLRDAGGGTGPGPGGGIEDVTDDGRAYRRRFEEWVSDPVFEIPPDAWTDSMPVSFSNTTQFLNIATVYMVPFVAPHDMTVDQVSVVITTGSASNVLRFKVYECDSMGWPGGALTSVYAQVSAATAGHAVATFDTPAALQAGRRYWLAVASNGNPIVRATATGAPVLGVSADGNSRYTVIQRSITWSTGYPDTWEFVRSDLAATNPPLIRLHRAAGA</sequence>
<dbReference type="EMBL" id="JAWJUL010000239">
    <property type="protein sequence ID" value="MDV3443731.1"/>
    <property type="molecule type" value="Genomic_DNA"/>
</dbReference>
<evidence type="ECO:0000313" key="1">
    <source>
        <dbReference type="EMBL" id="MDV3443731.1"/>
    </source>
</evidence>
<dbReference type="RefSeq" id="WP_317234758.1">
    <property type="nucleotide sequence ID" value="NZ_JAWJUL010000239.1"/>
</dbReference>
<proteinExistence type="predicted"/>
<organism evidence="1 2">
    <name type="scientific">Metapseudomonas otitidis</name>
    <dbReference type="NCBI Taxonomy" id="319939"/>
    <lineage>
        <taxon>Bacteria</taxon>
        <taxon>Pseudomonadati</taxon>
        <taxon>Pseudomonadota</taxon>
        <taxon>Gammaproteobacteria</taxon>
        <taxon>Pseudomonadales</taxon>
        <taxon>Pseudomonadaceae</taxon>
        <taxon>Metapseudomonas</taxon>
    </lineage>
</organism>
<comment type="caution">
    <text evidence="1">The sequence shown here is derived from an EMBL/GenBank/DDBJ whole genome shotgun (WGS) entry which is preliminary data.</text>
</comment>
<dbReference type="NCBIfam" id="NF041539">
    <property type="entry name" value="choice_anch_R"/>
    <property type="match status" value="1"/>
</dbReference>
<evidence type="ECO:0000313" key="2">
    <source>
        <dbReference type="Proteomes" id="UP001273935"/>
    </source>
</evidence>
<dbReference type="Proteomes" id="UP001273935">
    <property type="component" value="Unassembled WGS sequence"/>
</dbReference>
<keyword evidence="2" id="KW-1185">Reference proteome</keyword>
<protein>
    <submittedName>
        <fullName evidence="1">Choice-of-anchor R domain-containing protein</fullName>
    </submittedName>
</protein>
<accession>A0ABU3Y0P5</accession>
<reference evidence="1 2" key="1">
    <citation type="submission" date="2023-10" db="EMBL/GenBank/DDBJ databases">
        <title>Pseudomonas otitidis isolated from a paediatric patient with cystic fibrosis in Chile.</title>
        <authorList>
            <person name="Amsteins-Romero L."/>
            <person name="Opazo-Capurro A."/>
            <person name="Matus-Kohler M."/>
            <person name="Gonzalez-Rocha G."/>
        </authorList>
    </citation>
    <scope>NUCLEOTIDE SEQUENCE [LARGE SCALE GENOMIC DNA]</scope>
    <source>
        <strain evidence="1 2">P-714</strain>
    </source>
</reference>
<name>A0ABU3Y0P5_9GAMM</name>
<gene>
    <name evidence="1" type="ORF">R0G64_30390</name>
</gene>